<dbReference type="KEGG" id="pbh:AAW51_5450"/>
<dbReference type="Gene3D" id="2.130.10.10">
    <property type="entry name" value="YVTN repeat-like/Quinoprotein amine dehydrogenase"/>
    <property type="match status" value="2"/>
</dbReference>
<dbReference type="InterPro" id="IPR015943">
    <property type="entry name" value="WD40/YVTN_repeat-like_dom_sf"/>
</dbReference>
<dbReference type="SUPFAM" id="SSF50974">
    <property type="entry name" value="Nitrous oxide reductase, N-terminal domain"/>
    <property type="match status" value="1"/>
</dbReference>
<keyword evidence="1" id="KW-0418">Kinase</keyword>
<organism evidence="1 2">
    <name type="scientific">Caldimonas brevitalea</name>
    <dbReference type="NCBI Taxonomy" id="413882"/>
    <lineage>
        <taxon>Bacteria</taxon>
        <taxon>Pseudomonadati</taxon>
        <taxon>Pseudomonadota</taxon>
        <taxon>Betaproteobacteria</taxon>
        <taxon>Burkholderiales</taxon>
        <taxon>Sphaerotilaceae</taxon>
        <taxon>Caldimonas</taxon>
    </lineage>
</organism>
<dbReference type="OrthoDB" id="9774579at2"/>
<dbReference type="PANTHER" id="PTHR47197">
    <property type="entry name" value="PROTEIN NIRF"/>
    <property type="match status" value="1"/>
</dbReference>
<dbReference type="RefSeq" id="WP_157360085.1">
    <property type="nucleotide sequence ID" value="NZ_CP011371.1"/>
</dbReference>
<dbReference type="STRING" id="413882.AAW51_5450"/>
<evidence type="ECO:0000313" key="2">
    <source>
        <dbReference type="Proteomes" id="UP000035352"/>
    </source>
</evidence>
<gene>
    <name evidence="1" type="ORF">AAW51_5450</name>
</gene>
<accession>A0A0G3BXM8</accession>
<dbReference type="AlphaFoldDB" id="A0A0G3BXM8"/>
<dbReference type="EMBL" id="CP011371">
    <property type="protein sequence ID" value="AKJ32141.1"/>
    <property type="molecule type" value="Genomic_DNA"/>
</dbReference>
<keyword evidence="2" id="KW-1185">Reference proteome</keyword>
<proteinExistence type="predicted"/>
<protein>
    <submittedName>
        <fullName evidence="1">Serine/threonine protein kinase</fullName>
    </submittedName>
</protein>
<keyword evidence="1" id="KW-0723">Serine/threonine-protein kinase</keyword>
<dbReference type="InterPro" id="IPR051200">
    <property type="entry name" value="Host-pathogen_enzymatic-act"/>
</dbReference>
<name>A0A0G3BXM8_9BURK</name>
<reference evidence="1 2" key="1">
    <citation type="submission" date="2015-05" db="EMBL/GenBank/DDBJ databases">
        <authorList>
            <person name="Tang B."/>
            <person name="Yu Y."/>
        </authorList>
    </citation>
    <scope>NUCLEOTIDE SEQUENCE [LARGE SCALE GENOMIC DNA]</scope>
    <source>
        <strain evidence="1 2">DSM 7029</strain>
    </source>
</reference>
<dbReference type="Proteomes" id="UP000035352">
    <property type="component" value="Chromosome"/>
</dbReference>
<evidence type="ECO:0000313" key="1">
    <source>
        <dbReference type="EMBL" id="AKJ32141.1"/>
    </source>
</evidence>
<dbReference type="InterPro" id="IPR011045">
    <property type="entry name" value="N2O_reductase_N"/>
</dbReference>
<keyword evidence="1" id="KW-0808">Transferase</keyword>
<dbReference type="GO" id="GO:0004674">
    <property type="term" value="F:protein serine/threonine kinase activity"/>
    <property type="evidence" value="ECO:0007669"/>
    <property type="project" value="UniProtKB-KW"/>
</dbReference>
<sequence>MVGIAVAAGLGAPATAEEALKDVLLVGNSEAGTVSVIDTAGYTNLGSVNAVPDLAQRLREMDPLRRIVYETVKAQKGGDRYIDDLAASPDGRTLYVSRSSLADVVALDLAAPGHPVRWRYPLPGLNADHMALSPDGSRVVVSASSVAAAFVLDATSGALVARVETGDFPHANDYSADGRHVYNTSIGNVLLPHALNALKGRRQLTVIDAGSWQVVRSFRLPYGIRPNVVTRDGALMYTQLSYLNGYAKVDMHTGSVLQQVELPYSAWARAHFPHPDDYPQNSAHHGMAISGDERRLCLAGTIDNYVAIVSVPEMRTEAVLPSGNLPYWATTSPDGAHCFVSNSRDHTVSVIEYAGAREVARVQVDSFPQRSRLGRLPQQVLNGLSPGGR</sequence>
<dbReference type="PANTHER" id="PTHR47197:SF3">
    <property type="entry name" value="DIHYDRO-HEME D1 DEHYDROGENASE"/>
    <property type="match status" value="1"/>
</dbReference>